<feature type="binding site" evidence="10">
    <location>
        <begin position="411"/>
        <end position="412"/>
    </location>
    <ligand>
        <name>substrate</name>
    </ligand>
</feature>
<dbReference type="PANTHER" id="PTHR10353:SF36">
    <property type="entry name" value="LP05116P"/>
    <property type="match status" value="1"/>
</dbReference>
<feature type="active site" description="Proton donor" evidence="9">
    <location>
        <position position="166"/>
    </location>
</feature>
<accession>A0A831X1Q7</accession>
<dbReference type="InterPro" id="IPR018120">
    <property type="entry name" value="Glyco_hydro_1_AS"/>
</dbReference>
<keyword evidence="8" id="KW-0624">Polysaccharide degradation</keyword>
<dbReference type="EC" id="3.2.1.21" evidence="3 12"/>
<evidence type="ECO:0000256" key="10">
    <source>
        <dbReference type="PIRSR" id="PIRSR617736-2"/>
    </source>
</evidence>
<gene>
    <name evidence="13" type="ORF">ENP34_09755</name>
</gene>
<dbReference type="NCBIfam" id="TIGR03356">
    <property type="entry name" value="BGL"/>
    <property type="match status" value="1"/>
</dbReference>
<keyword evidence="5" id="KW-0136">Cellulose degradation</keyword>
<comment type="similarity">
    <text evidence="2 12">Belongs to the glycosyl hydrolase 1 family.</text>
</comment>
<reference evidence="13" key="1">
    <citation type="journal article" date="2020" name="mSystems">
        <title>Genome- and Community-Level Interaction Insights into Carbon Utilization and Element Cycling Functions of Hydrothermarchaeota in Hydrothermal Sediment.</title>
        <authorList>
            <person name="Zhou Z."/>
            <person name="Liu Y."/>
            <person name="Xu W."/>
            <person name="Pan J."/>
            <person name="Luo Z.H."/>
            <person name="Li M."/>
        </authorList>
    </citation>
    <scope>NUCLEOTIDE SEQUENCE [LARGE SCALE GENOMIC DNA]</scope>
    <source>
        <strain evidence="13">SpSt-210</strain>
    </source>
</reference>
<dbReference type="SUPFAM" id="SSF51445">
    <property type="entry name" value="(Trans)glycosidases"/>
    <property type="match status" value="1"/>
</dbReference>
<evidence type="ECO:0000256" key="12">
    <source>
        <dbReference type="RuleBase" id="RU361175"/>
    </source>
</evidence>
<dbReference type="Gene3D" id="3.20.20.80">
    <property type="entry name" value="Glycosidases"/>
    <property type="match status" value="1"/>
</dbReference>
<keyword evidence="4 12" id="KW-0378">Hydrolase</keyword>
<dbReference type="PANTHER" id="PTHR10353">
    <property type="entry name" value="GLYCOSYL HYDROLASE"/>
    <property type="match status" value="1"/>
</dbReference>
<evidence type="ECO:0000256" key="4">
    <source>
        <dbReference type="ARBA" id="ARBA00022801"/>
    </source>
</evidence>
<feature type="binding site" evidence="10">
    <location>
        <position position="294"/>
    </location>
    <ligand>
        <name>substrate</name>
    </ligand>
</feature>
<dbReference type="InterPro" id="IPR001360">
    <property type="entry name" value="Glyco_hydro_1"/>
</dbReference>
<proteinExistence type="inferred from homology"/>
<dbReference type="Pfam" id="PF00232">
    <property type="entry name" value="Glyco_hydro_1"/>
    <property type="match status" value="1"/>
</dbReference>
<feature type="binding site" evidence="10">
    <location>
        <position position="404"/>
    </location>
    <ligand>
        <name>substrate</name>
    </ligand>
</feature>
<feature type="active site" description="Nucleophile" evidence="9 11">
    <location>
        <position position="358"/>
    </location>
</feature>
<feature type="binding site" evidence="10">
    <location>
        <position position="20"/>
    </location>
    <ligand>
        <name>substrate</name>
    </ligand>
</feature>
<feature type="binding site" evidence="10">
    <location>
        <position position="121"/>
    </location>
    <ligand>
        <name>substrate</name>
    </ligand>
</feature>
<dbReference type="GO" id="GO:0005829">
    <property type="term" value="C:cytosol"/>
    <property type="evidence" value="ECO:0007669"/>
    <property type="project" value="TreeGrafter"/>
</dbReference>
<evidence type="ECO:0000313" key="13">
    <source>
        <dbReference type="EMBL" id="HEG91706.1"/>
    </source>
</evidence>
<dbReference type="GO" id="GO:0030245">
    <property type="term" value="P:cellulose catabolic process"/>
    <property type="evidence" value="ECO:0007669"/>
    <property type="project" value="UniProtKB-KW"/>
</dbReference>
<evidence type="ECO:0000256" key="11">
    <source>
        <dbReference type="PROSITE-ProRule" id="PRU10055"/>
    </source>
</evidence>
<dbReference type="EMBL" id="DSIY01000229">
    <property type="protein sequence ID" value="HEG91706.1"/>
    <property type="molecule type" value="Genomic_DNA"/>
</dbReference>
<evidence type="ECO:0000256" key="1">
    <source>
        <dbReference type="ARBA" id="ARBA00000448"/>
    </source>
</evidence>
<sequence length="455" mass="51212">MVERRFPDGFLWGTATAAYQIEGAVNEDGRGPSIWDTFSHTPGKTFEGHTGDVACDHYHRWPEDVRLMQQLGTPAYRFSIAWPRIFPQGTGQVNERGLDFYDRLVDALLQAGITPFVTLYHWDLPQALQDRGGWASRETVEAFAAYADVVARRLGDRVKHWITHNEPWVVAFAGHFLGVHAPGIQDSATALQVSHHLLLSHGRAVPAIRAASPDAQVGITLNLSQVHPAADSEEDRLAAQRYDGFLNRWFLDPVFGRGYPQDMLEVYGELAPTVEPGDLEAITASLDFLGVNYYTPAFVRHDSSDANPLKLAPLSPEELQARGYEVTEMGWAVVPNGLYELLIRLQRDYAPSTIYITENGAAFEDRLEDGRVHDPKRIAFLRDHFGAAHRAVQDGVPLRGYFVWSLMDNFEWAHGYSKRFGVIYIDYDTLERIPKESYAWYSEVIRANGLVQLGQ</sequence>
<dbReference type="InterPro" id="IPR033132">
    <property type="entry name" value="GH_1_N_CS"/>
</dbReference>
<dbReference type="AlphaFoldDB" id="A0A831X1Q7"/>
<keyword evidence="7 12" id="KW-0326">Glycosidase</keyword>
<evidence type="ECO:0000256" key="9">
    <source>
        <dbReference type="PIRSR" id="PIRSR617736-1"/>
    </source>
</evidence>
<evidence type="ECO:0000256" key="7">
    <source>
        <dbReference type="ARBA" id="ARBA00023295"/>
    </source>
</evidence>
<name>A0A831X1Q7_9BACT</name>
<dbReference type="FunFam" id="3.20.20.80:FF:000004">
    <property type="entry name" value="Beta-glucosidase 6-phospho-beta-glucosidase"/>
    <property type="match status" value="1"/>
</dbReference>
<evidence type="ECO:0000256" key="2">
    <source>
        <dbReference type="ARBA" id="ARBA00010838"/>
    </source>
</evidence>
<comment type="caution">
    <text evidence="13">The sequence shown here is derived from an EMBL/GenBank/DDBJ whole genome shotgun (WGS) entry which is preliminary data.</text>
</comment>
<comment type="catalytic activity">
    <reaction evidence="1 12">
        <text>Hydrolysis of terminal, non-reducing beta-D-glucosyl residues with release of beta-D-glucose.</text>
        <dbReference type="EC" id="3.2.1.21"/>
    </reaction>
</comment>
<organism evidence="13">
    <name type="scientific">Thermorudis peleae</name>
    <dbReference type="NCBI Taxonomy" id="1382356"/>
    <lineage>
        <taxon>Bacteria</taxon>
        <taxon>Pseudomonadati</taxon>
        <taxon>Thermomicrobiota</taxon>
        <taxon>Thermomicrobia</taxon>
        <taxon>Thermomicrobia incertae sedis</taxon>
        <taxon>Thermorudis</taxon>
    </lineage>
</organism>
<dbReference type="PRINTS" id="PR00131">
    <property type="entry name" value="GLHYDRLASE1"/>
</dbReference>
<dbReference type="PROSITE" id="PS00572">
    <property type="entry name" value="GLYCOSYL_HYDROL_F1_1"/>
    <property type="match status" value="1"/>
</dbReference>
<keyword evidence="6" id="KW-0119">Carbohydrate metabolism</keyword>
<dbReference type="InterPro" id="IPR017736">
    <property type="entry name" value="Glyco_hydro_1_beta-glucosidase"/>
</dbReference>
<evidence type="ECO:0000256" key="8">
    <source>
        <dbReference type="ARBA" id="ARBA00023326"/>
    </source>
</evidence>
<feature type="binding site" evidence="10">
    <location>
        <position position="165"/>
    </location>
    <ligand>
        <name>substrate</name>
    </ligand>
</feature>
<evidence type="ECO:0000256" key="5">
    <source>
        <dbReference type="ARBA" id="ARBA00023001"/>
    </source>
</evidence>
<protein>
    <recommendedName>
        <fullName evidence="3 12">Beta-glucosidase</fullName>
        <ecNumber evidence="3 12">3.2.1.21</ecNumber>
    </recommendedName>
</protein>
<dbReference type="GO" id="GO:0008422">
    <property type="term" value="F:beta-glucosidase activity"/>
    <property type="evidence" value="ECO:0007669"/>
    <property type="project" value="UniProtKB-EC"/>
</dbReference>
<dbReference type="PROSITE" id="PS00653">
    <property type="entry name" value="GLYCOSYL_HYDROL_F1_2"/>
    <property type="match status" value="1"/>
</dbReference>
<evidence type="ECO:0000256" key="6">
    <source>
        <dbReference type="ARBA" id="ARBA00023277"/>
    </source>
</evidence>
<dbReference type="InterPro" id="IPR017853">
    <property type="entry name" value="GH"/>
</dbReference>
<evidence type="ECO:0000256" key="3">
    <source>
        <dbReference type="ARBA" id="ARBA00012744"/>
    </source>
</evidence>